<feature type="region of interest" description="Disordered" evidence="3">
    <location>
        <begin position="390"/>
        <end position="429"/>
    </location>
</feature>
<sequence>MPSQAICDHLTSNYMRSIETIFRMYHVPTMESEIGAFWDEPDIMHNQWIAQYFIILAVGLKVGEDPLTRDLRRRDPTLQAFLYRSAQWHLFSTDFTDRPTVEIVRSLCMIVLAKQLEALSFRHSESTVSLVAMIIRSAMTIKLHEQTPGSAYSSHLDAEIGRRLWATISALELQQELTTGLPPLIDPGDFNHMAPLNINDSDLIAFGDPPTSRDERTYTETTVQRLHSLTSHTAYKVMKAVNSTSRRMTYDEVLEYDERVRYFFQTARSFYEWFGKEYIDTSKIRLPLVALDVFFRRLLLALHSHYAQEPESCTRYPVSYWTSLECSLALLVLQRQLCEDPDDLRGKLWFVDLYKPDFVLAAVIVCVQLRRQESFSIDLASGANGGIGNSNSNSGGGNSNNSNSNDSGNSGEHASKSNDGGDSGASDERMRLTIPPRATILQTLVCCVEIWRRWVDESVCHLHIYTSLARCVEVLESETAKADPTIMMSNGGNLRIQERQEAFSG</sequence>
<dbReference type="CDD" id="cd12148">
    <property type="entry name" value="fungal_TF_MHR"/>
    <property type="match status" value="1"/>
</dbReference>
<dbReference type="GO" id="GO:0003677">
    <property type="term" value="F:DNA binding"/>
    <property type="evidence" value="ECO:0007669"/>
    <property type="project" value="InterPro"/>
</dbReference>
<dbReference type="GO" id="GO:0006351">
    <property type="term" value="P:DNA-templated transcription"/>
    <property type="evidence" value="ECO:0007669"/>
    <property type="project" value="InterPro"/>
</dbReference>
<dbReference type="VEuPathDB" id="FungiDB:AAP_03976"/>
<feature type="compositionally biased region" description="Low complexity" evidence="3">
    <location>
        <begin position="399"/>
        <end position="411"/>
    </location>
</feature>
<evidence type="ECO:0000256" key="3">
    <source>
        <dbReference type="SAM" id="MobiDB-lite"/>
    </source>
</evidence>
<comment type="caution">
    <text evidence="5">The sequence shown here is derived from an EMBL/GenBank/DDBJ whole genome shotgun (WGS) entry which is preliminary data.</text>
</comment>
<name>A0A167XFL8_9EURO</name>
<comment type="subcellular location">
    <subcellularLocation>
        <location evidence="1">Nucleus</location>
    </subcellularLocation>
</comment>
<gene>
    <name evidence="5" type="ORF">AAP_03976</name>
</gene>
<keyword evidence="6" id="KW-1185">Reference proteome</keyword>
<evidence type="ECO:0000256" key="2">
    <source>
        <dbReference type="ARBA" id="ARBA00023242"/>
    </source>
</evidence>
<dbReference type="PANTHER" id="PTHR31001">
    <property type="entry name" value="UNCHARACTERIZED TRANSCRIPTIONAL REGULATORY PROTEIN"/>
    <property type="match status" value="1"/>
</dbReference>
<dbReference type="InterPro" id="IPR007219">
    <property type="entry name" value="XnlR_reg_dom"/>
</dbReference>
<dbReference type="PANTHER" id="PTHR31001:SF58">
    <property type="entry name" value="ZN(II)2CYS6 TRANSCRIPTION FACTOR (EUROFUNG)"/>
    <property type="match status" value="1"/>
</dbReference>
<dbReference type="InterPro" id="IPR050613">
    <property type="entry name" value="Sec_Metabolite_Reg"/>
</dbReference>
<protein>
    <recommendedName>
        <fullName evidence="4">Xylanolytic transcriptional activator regulatory domain-containing protein</fullName>
    </recommendedName>
</protein>
<evidence type="ECO:0000256" key="1">
    <source>
        <dbReference type="ARBA" id="ARBA00004123"/>
    </source>
</evidence>
<feature type="domain" description="Xylanolytic transcriptional activator regulatory" evidence="4">
    <location>
        <begin position="20"/>
        <end position="239"/>
    </location>
</feature>
<evidence type="ECO:0000313" key="5">
    <source>
        <dbReference type="EMBL" id="KZZ90026.1"/>
    </source>
</evidence>
<dbReference type="AlphaFoldDB" id="A0A167XFL8"/>
<evidence type="ECO:0000313" key="6">
    <source>
        <dbReference type="Proteomes" id="UP000242877"/>
    </source>
</evidence>
<dbReference type="EMBL" id="AZGZ01000018">
    <property type="protein sequence ID" value="KZZ90026.1"/>
    <property type="molecule type" value="Genomic_DNA"/>
</dbReference>
<dbReference type="OrthoDB" id="4337792at2759"/>
<dbReference type="GO" id="GO:0005634">
    <property type="term" value="C:nucleus"/>
    <property type="evidence" value="ECO:0007669"/>
    <property type="project" value="UniProtKB-SubCell"/>
</dbReference>
<dbReference type="GO" id="GO:0008270">
    <property type="term" value="F:zinc ion binding"/>
    <property type="evidence" value="ECO:0007669"/>
    <property type="project" value="InterPro"/>
</dbReference>
<proteinExistence type="predicted"/>
<dbReference type="Pfam" id="PF04082">
    <property type="entry name" value="Fungal_trans"/>
    <property type="match status" value="1"/>
</dbReference>
<evidence type="ECO:0000259" key="4">
    <source>
        <dbReference type="Pfam" id="PF04082"/>
    </source>
</evidence>
<keyword evidence="2" id="KW-0539">Nucleus</keyword>
<organism evidence="5 6">
    <name type="scientific">Ascosphaera apis ARSEF 7405</name>
    <dbReference type="NCBI Taxonomy" id="392613"/>
    <lineage>
        <taxon>Eukaryota</taxon>
        <taxon>Fungi</taxon>
        <taxon>Dikarya</taxon>
        <taxon>Ascomycota</taxon>
        <taxon>Pezizomycotina</taxon>
        <taxon>Eurotiomycetes</taxon>
        <taxon>Eurotiomycetidae</taxon>
        <taxon>Onygenales</taxon>
        <taxon>Ascosphaeraceae</taxon>
        <taxon>Ascosphaera</taxon>
    </lineage>
</organism>
<reference evidence="5 6" key="1">
    <citation type="journal article" date="2016" name="Genome Biol. Evol.">
        <title>Divergent and convergent evolution of fungal pathogenicity.</title>
        <authorList>
            <person name="Shang Y."/>
            <person name="Xiao G."/>
            <person name="Zheng P."/>
            <person name="Cen K."/>
            <person name="Zhan S."/>
            <person name="Wang C."/>
        </authorList>
    </citation>
    <scope>NUCLEOTIDE SEQUENCE [LARGE SCALE GENOMIC DNA]</scope>
    <source>
        <strain evidence="5 6">ARSEF 7405</strain>
    </source>
</reference>
<accession>A0A167XFL8</accession>
<dbReference type="Proteomes" id="UP000242877">
    <property type="component" value="Unassembled WGS sequence"/>
</dbReference>